<keyword evidence="3 6" id="KW-0479">Metal-binding</keyword>
<reference evidence="7" key="1">
    <citation type="journal article" date="2022" name="Int. J. Mol. Sci.">
        <title>Draft Genome of Tanacetum Coccineum: Genomic Comparison of Closely Related Tanacetum-Family Plants.</title>
        <authorList>
            <person name="Yamashiro T."/>
            <person name="Shiraishi A."/>
            <person name="Nakayama K."/>
            <person name="Satake H."/>
        </authorList>
    </citation>
    <scope>NUCLEOTIDE SEQUENCE</scope>
</reference>
<accession>A0ABQ5CFN6</accession>
<keyword evidence="5 6" id="KW-0408">Iron</keyword>
<evidence type="ECO:0000256" key="2">
    <source>
        <dbReference type="ARBA" id="ARBA00022692"/>
    </source>
</evidence>
<reference evidence="7" key="2">
    <citation type="submission" date="2022-01" db="EMBL/GenBank/DDBJ databases">
        <authorList>
            <person name="Yamashiro T."/>
            <person name="Shiraishi A."/>
            <person name="Satake H."/>
            <person name="Nakayama K."/>
        </authorList>
    </citation>
    <scope>NUCLEOTIDE SEQUENCE</scope>
</reference>
<evidence type="ECO:0000256" key="1">
    <source>
        <dbReference type="ARBA" id="ARBA00004167"/>
    </source>
</evidence>
<name>A0ABQ5CFN6_9ASTR</name>
<dbReference type="InterPro" id="IPR002403">
    <property type="entry name" value="Cyt_P450_E_grp-IV"/>
</dbReference>
<dbReference type="Gene3D" id="1.10.630.10">
    <property type="entry name" value="Cytochrome P450"/>
    <property type="match status" value="1"/>
</dbReference>
<dbReference type="InterPro" id="IPR017972">
    <property type="entry name" value="Cyt_P450_CS"/>
</dbReference>
<comment type="subcellular location">
    <subcellularLocation>
        <location evidence="1">Membrane</location>
        <topology evidence="1">Single-pass membrane protein</topology>
    </subcellularLocation>
</comment>
<keyword evidence="2" id="KW-0812">Transmembrane</keyword>
<dbReference type="PRINTS" id="PR00385">
    <property type="entry name" value="P450"/>
</dbReference>
<sequence>MFTVAPFWTHKEAEKQGRKKVMRMLKNMLEERRMNPNNVNKDFFNYVIEELKREDTLLTEAIALDLMFLLLFASYETTSITTTVAIKLLMENPRALKELTEEQEKIVKERANPDSGLTWEEYKSMTFMFQVINESVRLANLVPVLFRKIITDFEYKGYTIPSGWVIMISPPATHLNPDTYKDPFDFNPWRWEGMGFKGASKDFMAFGGGQRFCVGADFARLEMAVTLHNFVTKYR</sequence>
<dbReference type="EMBL" id="BQNB010014183">
    <property type="protein sequence ID" value="GJT25047.1"/>
    <property type="molecule type" value="Genomic_DNA"/>
</dbReference>
<dbReference type="Pfam" id="PF00067">
    <property type="entry name" value="p450"/>
    <property type="match status" value="1"/>
</dbReference>
<comment type="caution">
    <text evidence="7">The sequence shown here is derived from an EMBL/GenBank/DDBJ whole genome shotgun (WGS) entry which is preliminary data.</text>
</comment>
<keyword evidence="4" id="KW-1133">Transmembrane helix</keyword>
<evidence type="ECO:0000256" key="4">
    <source>
        <dbReference type="ARBA" id="ARBA00022989"/>
    </source>
</evidence>
<dbReference type="PROSITE" id="PS00086">
    <property type="entry name" value="CYTOCHROME_P450"/>
    <property type="match status" value="1"/>
</dbReference>
<keyword evidence="6" id="KW-0349">Heme</keyword>
<organism evidence="7 8">
    <name type="scientific">Tanacetum coccineum</name>
    <dbReference type="NCBI Taxonomy" id="301880"/>
    <lineage>
        <taxon>Eukaryota</taxon>
        <taxon>Viridiplantae</taxon>
        <taxon>Streptophyta</taxon>
        <taxon>Embryophyta</taxon>
        <taxon>Tracheophyta</taxon>
        <taxon>Spermatophyta</taxon>
        <taxon>Magnoliopsida</taxon>
        <taxon>eudicotyledons</taxon>
        <taxon>Gunneridae</taxon>
        <taxon>Pentapetalae</taxon>
        <taxon>asterids</taxon>
        <taxon>campanulids</taxon>
        <taxon>Asterales</taxon>
        <taxon>Asteraceae</taxon>
        <taxon>Asteroideae</taxon>
        <taxon>Anthemideae</taxon>
        <taxon>Anthemidinae</taxon>
        <taxon>Tanacetum</taxon>
    </lineage>
</organism>
<evidence type="ECO:0000256" key="5">
    <source>
        <dbReference type="ARBA" id="ARBA00023004"/>
    </source>
</evidence>
<evidence type="ECO:0000313" key="7">
    <source>
        <dbReference type="EMBL" id="GJT25047.1"/>
    </source>
</evidence>
<evidence type="ECO:0000256" key="6">
    <source>
        <dbReference type="RuleBase" id="RU000461"/>
    </source>
</evidence>
<protein>
    <submittedName>
        <fullName evidence="7">Cytochrome P450 87A3-like protein</fullName>
    </submittedName>
</protein>
<keyword evidence="4" id="KW-0472">Membrane</keyword>
<dbReference type="InterPro" id="IPR001128">
    <property type="entry name" value="Cyt_P450"/>
</dbReference>
<dbReference type="Proteomes" id="UP001151760">
    <property type="component" value="Unassembled WGS sequence"/>
</dbReference>
<dbReference type="PRINTS" id="PR00465">
    <property type="entry name" value="EP450IV"/>
</dbReference>
<dbReference type="PANTHER" id="PTHR24286">
    <property type="entry name" value="CYTOCHROME P450 26"/>
    <property type="match status" value="1"/>
</dbReference>
<evidence type="ECO:0000256" key="3">
    <source>
        <dbReference type="ARBA" id="ARBA00022723"/>
    </source>
</evidence>
<keyword evidence="8" id="KW-1185">Reference proteome</keyword>
<dbReference type="SUPFAM" id="SSF48264">
    <property type="entry name" value="Cytochrome P450"/>
    <property type="match status" value="1"/>
</dbReference>
<keyword evidence="6" id="KW-0503">Monooxygenase</keyword>
<keyword evidence="6" id="KW-0560">Oxidoreductase</keyword>
<evidence type="ECO:0000313" key="8">
    <source>
        <dbReference type="Proteomes" id="UP001151760"/>
    </source>
</evidence>
<gene>
    <name evidence="7" type="ORF">Tco_0894984</name>
</gene>
<comment type="similarity">
    <text evidence="6">Belongs to the cytochrome P450 family.</text>
</comment>
<dbReference type="PANTHER" id="PTHR24286:SF11">
    <property type="entry name" value="CYTOCHROME P450, FAMILY 87, SUBFAMILY A, POLYPEPTIDE 2"/>
    <property type="match status" value="1"/>
</dbReference>
<proteinExistence type="inferred from homology"/>
<dbReference type="InterPro" id="IPR036396">
    <property type="entry name" value="Cyt_P450_sf"/>
</dbReference>